<protein>
    <recommendedName>
        <fullName evidence="2">ATPase</fullName>
    </recommendedName>
</protein>
<dbReference type="EMBL" id="MLJW01000036">
    <property type="protein sequence ID" value="OIR07652.1"/>
    <property type="molecule type" value="Genomic_DNA"/>
</dbReference>
<reference evidence="1" key="1">
    <citation type="submission" date="2016-10" db="EMBL/GenBank/DDBJ databases">
        <title>Sequence of Gallionella enrichment culture.</title>
        <authorList>
            <person name="Poehlein A."/>
            <person name="Muehling M."/>
            <person name="Daniel R."/>
        </authorList>
    </citation>
    <scope>NUCLEOTIDE SEQUENCE</scope>
</reference>
<evidence type="ECO:0000313" key="1">
    <source>
        <dbReference type="EMBL" id="OIR07652.1"/>
    </source>
</evidence>
<name>A0A1J5T1D2_9ZZZZ</name>
<evidence type="ECO:0008006" key="2">
    <source>
        <dbReference type="Google" id="ProtNLM"/>
    </source>
</evidence>
<sequence length="216" mass="25364">MNSIPKIIKDISVHTDYTTFYKFIHVKGIELYGPNFILFEEDAPVIAKLLIYFLQDQKMCEFNNISLQKGIMLTGPVGCGKTTLLNLMRYLLPPDKRYFIKPCREIAINYSIEGYEVIQRYTKLSFNPYNKQPLTICFDDLGLETIVQFFGNECNTMSEILLSRYDHFIQKDMCTHLTSNLSANEIQERYGIRVRSRMREMFNLISFDKDSIDKRK</sequence>
<gene>
    <name evidence="1" type="ORF">GALL_103170</name>
</gene>
<accession>A0A1J5T1D2</accession>
<dbReference type="SUPFAM" id="SSF52540">
    <property type="entry name" value="P-loop containing nucleoside triphosphate hydrolases"/>
    <property type="match status" value="1"/>
</dbReference>
<dbReference type="InterPro" id="IPR027417">
    <property type="entry name" value="P-loop_NTPase"/>
</dbReference>
<proteinExistence type="predicted"/>
<dbReference type="Gene3D" id="3.40.50.300">
    <property type="entry name" value="P-loop containing nucleotide triphosphate hydrolases"/>
    <property type="match status" value="1"/>
</dbReference>
<organism evidence="1">
    <name type="scientific">mine drainage metagenome</name>
    <dbReference type="NCBI Taxonomy" id="410659"/>
    <lineage>
        <taxon>unclassified sequences</taxon>
        <taxon>metagenomes</taxon>
        <taxon>ecological metagenomes</taxon>
    </lineage>
</organism>
<dbReference type="AlphaFoldDB" id="A0A1J5T1D2"/>
<comment type="caution">
    <text evidence="1">The sequence shown here is derived from an EMBL/GenBank/DDBJ whole genome shotgun (WGS) entry which is preliminary data.</text>
</comment>